<evidence type="ECO:0000313" key="3">
    <source>
        <dbReference type="Proteomes" id="UP000242869"/>
    </source>
</evidence>
<dbReference type="Gene3D" id="3.40.50.150">
    <property type="entry name" value="Vaccinia Virus protein VP39"/>
    <property type="match status" value="1"/>
</dbReference>
<dbReference type="AlphaFoldDB" id="A0A1I5AEX7"/>
<dbReference type="EMBL" id="FOVE01000013">
    <property type="protein sequence ID" value="SFN61021.1"/>
    <property type="molecule type" value="Genomic_DNA"/>
</dbReference>
<dbReference type="InterPro" id="IPR029063">
    <property type="entry name" value="SAM-dependent_MTases_sf"/>
</dbReference>
<proteinExistence type="predicted"/>
<dbReference type="GO" id="GO:0008757">
    <property type="term" value="F:S-adenosylmethionine-dependent methyltransferase activity"/>
    <property type="evidence" value="ECO:0007669"/>
    <property type="project" value="InterPro"/>
</dbReference>
<keyword evidence="2" id="KW-0808">Transferase</keyword>
<organism evidence="2 3">
    <name type="scientific">Formivibrio citricus</name>
    <dbReference type="NCBI Taxonomy" id="83765"/>
    <lineage>
        <taxon>Bacteria</taxon>
        <taxon>Pseudomonadati</taxon>
        <taxon>Pseudomonadota</taxon>
        <taxon>Betaproteobacteria</taxon>
        <taxon>Neisseriales</taxon>
        <taxon>Chitinibacteraceae</taxon>
        <taxon>Formivibrio</taxon>
    </lineage>
</organism>
<sequence>MSRSMPPEDYDAWYETARGRWIGDTEYRQLHRLLGAQRNDSILDAGCGTGWFTRRFSTHSGLEVTGVDLNANWLAHARSRDPQGHYVCADACLLPFADDSFERTLSMTALCFIEDWPRAMREIVRVTRSRFVIGLLNRHGLLWREKGQDDPNSSYCGAHWHSVPEVRSTLAALPVRGVQFHSAVFLPSASAMARMAEQVLPNSLTWGSCLFVSGNVKAG</sequence>
<evidence type="ECO:0000259" key="1">
    <source>
        <dbReference type="Pfam" id="PF08241"/>
    </source>
</evidence>
<dbReference type="PANTHER" id="PTHR43591">
    <property type="entry name" value="METHYLTRANSFERASE"/>
    <property type="match status" value="1"/>
</dbReference>
<accession>A0A1I5AEX7</accession>
<dbReference type="Pfam" id="PF08241">
    <property type="entry name" value="Methyltransf_11"/>
    <property type="match status" value="1"/>
</dbReference>
<keyword evidence="2" id="KW-0489">Methyltransferase</keyword>
<evidence type="ECO:0000313" key="2">
    <source>
        <dbReference type="EMBL" id="SFN61021.1"/>
    </source>
</evidence>
<keyword evidence="3" id="KW-1185">Reference proteome</keyword>
<dbReference type="CDD" id="cd02440">
    <property type="entry name" value="AdoMet_MTases"/>
    <property type="match status" value="1"/>
</dbReference>
<dbReference type="GO" id="GO:0032259">
    <property type="term" value="P:methylation"/>
    <property type="evidence" value="ECO:0007669"/>
    <property type="project" value="UniProtKB-KW"/>
</dbReference>
<dbReference type="InterPro" id="IPR013216">
    <property type="entry name" value="Methyltransf_11"/>
</dbReference>
<reference evidence="3" key="1">
    <citation type="submission" date="2016-10" db="EMBL/GenBank/DDBJ databases">
        <authorList>
            <person name="Varghese N."/>
            <person name="Submissions S."/>
        </authorList>
    </citation>
    <scope>NUCLEOTIDE SEQUENCE [LARGE SCALE GENOMIC DNA]</scope>
    <source>
        <strain evidence="3">DSM 6150</strain>
    </source>
</reference>
<dbReference type="SUPFAM" id="SSF53335">
    <property type="entry name" value="S-adenosyl-L-methionine-dependent methyltransferases"/>
    <property type="match status" value="1"/>
</dbReference>
<dbReference type="Proteomes" id="UP000242869">
    <property type="component" value="Unassembled WGS sequence"/>
</dbReference>
<dbReference type="STRING" id="83765.SAMN05660284_01883"/>
<feature type="domain" description="Methyltransferase type 11" evidence="1">
    <location>
        <begin position="43"/>
        <end position="129"/>
    </location>
</feature>
<gene>
    <name evidence="2" type="ORF">SAMN05660284_01883</name>
</gene>
<protein>
    <submittedName>
        <fullName evidence="2">Methyltransferase domain-containing protein</fullName>
    </submittedName>
</protein>
<name>A0A1I5AEX7_9NEIS</name>